<evidence type="ECO:0000313" key="2">
    <source>
        <dbReference type="EMBL" id="KAI3424752.1"/>
    </source>
</evidence>
<feature type="chain" id="PRO_5039051304" evidence="1">
    <location>
        <begin position="21"/>
        <end position="591"/>
    </location>
</feature>
<protein>
    <submittedName>
        <fullName evidence="2">Uncharacterized protein</fullName>
    </submittedName>
</protein>
<evidence type="ECO:0000313" key="3">
    <source>
        <dbReference type="Proteomes" id="UP001055712"/>
    </source>
</evidence>
<evidence type="ECO:0000256" key="1">
    <source>
        <dbReference type="SAM" id="SignalP"/>
    </source>
</evidence>
<reference evidence="2" key="2">
    <citation type="submission" date="2020-11" db="EMBL/GenBank/DDBJ databases">
        <authorList>
            <person name="Cecchin M."/>
            <person name="Marcolungo L."/>
            <person name="Rossato M."/>
            <person name="Girolomoni L."/>
            <person name="Cosentino E."/>
            <person name="Cuine S."/>
            <person name="Li-Beisson Y."/>
            <person name="Delledonne M."/>
            <person name="Ballottari M."/>
        </authorList>
    </citation>
    <scope>NUCLEOTIDE SEQUENCE</scope>
    <source>
        <strain evidence="2">211/11P</strain>
        <tissue evidence="2">Whole cell</tissue>
    </source>
</reference>
<keyword evidence="3" id="KW-1185">Reference proteome</keyword>
<dbReference type="Proteomes" id="UP001055712">
    <property type="component" value="Unassembled WGS sequence"/>
</dbReference>
<keyword evidence="1" id="KW-0732">Signal</keyword>
<feature type="signal peptide" evidence="1">
    <location>
        <begin position="1"/>
        <end position="20"/>
    </location>
</feature>
<dbReference type="EMBL" id="SIDB01000012">
    <property type="protein sequence ID" value="KAI3424752.1"/>
    <property type="molecule type" value="Genomic_DNA"/>
</dbReference>
<proteinExistence type="predicted"/>
<comment type="caution">
    <text evidence="2">The sequence shown here is derived from an EMBL/GenBank/DDBJ whole genome shotgun (WGS) entry which is preliminary data.</text>
</comment>
<accession>A0A9D4TG23</accession>
<name>A0A9D4TG23_CHLVU</name>
<gene>
    <name evidence="2" type="ORF">D9Q98_008141</name>
</gene>
<reference evidence="2" key="1">
    <citation type="journal article" date="2019" name="Plant J.">
        <title>Chlorella vulgaris genome assembly and annotation reveals the molecular basis for metabolic acclimation to high light conditions.</title>
        <authorList>
            <person name="Cecchin M."/>
            <person name="Marcolungo L."/>
            <person name="Rossato M."/>
            <person name="Girolomoni L."/>
            <person name="Cosentino E."/>
            <person name="Cuine S."/>
            <person name="Li-Beisson Y."/>
            <person name="Delledonne M."/>
            <person name="Ballottari M."/>
        </authorList>
    </citation>
    <scope>NUCLEOTIDE SEQUENCE</scope>
    <source>
        <strain evidence="2">211/11P</strain>
    </source>
</reference>
<sequence length="591" mass="63848">MRHTAAVLLAALLLAHCAEASGATTLSMRPLQQPFRRRKALETASGPTCGTQAASRFNIPQMLGFGEAPADSAADLARADAAVDLAVLFVDLYTSADSNGRQRLSSAVVSIKSSVTFSKPLVLASRVTLNFGAGAELRLSAQPHFPDTAVVSGAGRLRFVPGQVDEFYVQPEWFSGADISDSLDAASAACKDVRCVVVLAGSVYRLSRPWRIGPNIRIWSGAATMLKPAGSNRDGIIVGSGTWDPARSLSLPRLWEFAGVAVKVEDVTGLRMYIPNSVLNGVGVLLAPRRVIRNTSIQAPTHSQDKNVWTIAPTAAGAQLIDVDLRAHFFIKPMGGGLTIMAHFTGAFTPRLTNVTIWNMLQFPNLDGSTQSKTPFYLLKNSSPAAVNGLNYKAPSFNGKFPAGWSAISGRFTNLNANIKLTKYYYGSMEMLGKGNVVDWGGFNRLAVSPQDKQYHVMQLKSTPAWGTPGRRSLLTANSELVSVPVRQIQSWPNGALKTFYLYHVLATGETDSTTMSLGPFNYARMPTSLRPVNPGLIVSSVRDQGKQVKFEVAVTLKNVAGRALTSADWQGWEWQDGVRFRFVIGVSQLI</sequence>
<organism evidence="2 3">
    <name type="scientific">Chlorella vulgaris</name>
    <name type="common">Green alga</name>
    <dbReference type="NCBI Taxonomy" id="3077"/>
    <lineage>
        <taxon>Eukaryota</taxon>
        <taxon>Viridiplantae</taxon>
        <taxon>Chlorophyta</taxon>
        <taxon>core chlorophytes</taxon>
        <taxon>Trebouxiophyceae</taxon>
        <taxon>Chlorellales</taxon>
        <taxon>Chlorellaceae</taxon>
        <taxon>Chlorella clade</taxon>
        <taxon>Chlorella</taxon>
    </lineage>
</organism>
<dbReference type="AlphaFoldDB" id="A0A9D4TG23"/>